<feature type="domain" description="Helicase ATP-binding" evidence="2">
    <location>
        <begin position="294"/>
        <end position="506"/>
    </location>
</feature>
<feature type="region of interest" description="Disordered" evidence="1">
    <location>
        <begin position="431"/>
        <end position="463"/>
    </location>
</feature>
<dbReference type="Gene3D" id="3.40.50.300">
    <property type="entry name" value="P-loop containing nucleotide triphosphate hydrolases"/>
    <property type="match status" value="2"/>
</dbReference>
<dbReference type="InterPro" id="IPR055180">
    <property type="entry name" value="HsdR_RecA-like_helicase_dom_2"/>
</dbReference>
<keyword evidence="4" id="KW-1185">Reference proteome</keyword>
<dbReference type="Pfam" id="PF22679">
    <property type="entry name" value="T1R_D3-like"/>
    <property type="match status" value="1"/>
</dbReference>
<dbReference type="SUPFAM" id="SSF52540">
    <property type="entry name" value="P-loop containing nucleoside triphosphate hydrolases"/>
    <property type="match status" value="1"/>
</dbReference>
<organism evidence="3 4">
    <name type="scientific">Psychrobacter coccoides</name>
    <dbReference type="NCBI Taxonomy" id="2818440"/>
    <lineage>
        <taxon>Bacteria</taxon>
        <taxon>Pseudomonadati</taxon>
        <taxon>Pseudomonadota</taxon>
        <taxon>Gammaproteobacteria</taxon>
        <taxon>Moraxellales</taxon>
        <taxon>Moraxellaceae</taxon>
        <taxon>Psychrobacter</taxon>
    </lineage>
</organism>
<dbReference type="InterPro" id="IPR014001">
    <property type="entry name" value="Helicase_ATP-bd"/>
</dbReference>
<dbReference type="InterPro" id="IPR040980">
    <property type="entry name" value="SWI2_SNF2"/>
</dbReference>
<comment type="caution">
    <text evidence="3">The sequence shown here is derived from an EMBL/GenBank/DDBJ whole genome shotgun (WGS) entry which is preliminary data.</text>
</comment>
<keyword evidence="3" id="KW-0255">Endonuclease</keyword>
<accession>A0ABS3NMI8</accession>
<proteinExistence type="predicted"/>
<protein>
    <submittedName>
        <fullName evidence="3">Type I restriction endonuclease subunit R</fullName>
    </submittedName>
</protein>
<reference evidence="3 4" key="1">
    <citation type="submission" date="2021-03" db="EMBL/GenBank/DDBJ databases">
        <authorList>
            <person name="Shang D.-D."/>
            <person name="Du Z.-J."/>
            <person name="Chen G.-J."/>
        </authorList>
    </citation>
    <scope>NUCLEOTIDE SEQUENCE [LARGE SCALE GENOMIC DNA]</scope>
    <source>
        <strain evidence="3 4">F1192</strain>
    </source>
</reference>
<dbReference type="SMART" id="SM00487">
    <property type="entry name" value="DEXDc"/>
    <property type="match status" value="1"/>
</dbReference>
<dbReference type="Pfam" id="PF04313">
    <property type="entry name" value="HSDR_N"/>
    <property type="match status" value="1"/>
</dbReference>
<evidence type="ECO:0000256" key="1">
    <source>
        <dbReference type="SAM" id="MobiDB-lite"/>
    </source>
</evidence>
<keyword evidence="3" id="KW-0540">Nuclease</keyword>
<dbReference type="EMBL" id="JAGBKM010000007">
    <property type="protein sequence ID" value="MBO1530621.1"/>
    <property type="molecule type" value="Genomic_DNA"/>
</dbReference>
<dbReference type="PANTHER" id="PTHR42927:SF1">
    <property type="entry name" value="HELICASE SUPERFAMILY 1 AND 2 DOMAIN-CONTAINING PROTEIN"/>
    <property type="match status" value="1"/>
</dbReference>
<dbReference type="Proteomes" id="UP000664554">
    <property type="component" value="Unassembled WGS sequence"/>
</dbReference>
<evidence type="ECO:0000313" key="3">
    <source>
        <dbReference type="EMBL" id="MBO1530621.1"/>
    </source>
</evidence>
<dbReference type="InterPro" id="IPR027417">
    <property type="entry name" value="P-loop_NTPase"/>
</dbReference>
<dbReference type="RefSeq" id="WP_207990646.1">
    <property type="nucleotide sequence ID" value="NZ_JAGBKM010000007.1"/>
</dbReference>
<keyword evidence="3" id="KW-0378">Hydrolase</keyword>
<dbReference type="InterPro" id="IPR007409">
    <property type="entry name" value="Restrct_endonuc_type1_HsdR_N"/>
</dbReference>
<feature type="compositionally biased region" description="Basic and acidic residues" evidence="1">
    <location>
        <begin position="437"/>
        <end position="447"/>
    </location>
</feature>
<evidence type="ECO:0000259" key="2">
    <source>
        <dbReference type="PROSITE" id="PS51192"/>
    </source>
</evidence>
<name>A0ABS3NMI8_9GAMM</name>
<evidence type="ECO:0000313" key="4">
    <source>
        <dbReference type="Proteomes" id="UP000664554"/>
    </source>
</evidence>
<dbReference type="GO" id="GO:0004519">
    <property type="term" value="F:endonuclease activity"/>
    <property type="evidence" value="ECO:0007669"/>
    <property type="project" value="UniProtKB-KW"/>
</dbReference>
<sequence length="1013" mass="116806">MANQPSTFSERELEDHIVNSMVSMGYIQGASNDFDKRFAIDKVLFWQFLQDTQQDELDKIIKFSPNDWQDKILHRLDRIIKKNGILHILKHGLSVDDAAFNLLYPAPLASSSQKVKDNYQTNLFSITRQVHYSTNEPRKSIDLVLFINGLALITFELKSTHKSQTARFNALKQYQNDRDPKEPLFNFARCAVHFALDNQEVYMTTRLAGAKTFFLPFNKGNNGGSGNPLNPDGFKTAYLWQEVLAQDSLVNLLSHFIRLGCDDPDIKNPKLNDKTLYFPRYHQMNVVRRLMTDVQENGVGKRYLIQHSAGSGKSNSITWLAYQLIEAYQNPSHDDQYHTTQIQKPLYDSVIVVTDRRLLDKQIRDNINQFSEVKGIIAHAERSADLRDALESGKKIIITTIFKFPWILDEISEMADKKFAILIDEAHSSQGGTVSDDMNKALGVKDDNDTDQSNDAEAHEDSQDRINKAIEARKMQGHVSYFGFTATPKDSTLEKFGIKQADGSFEPFDLYSMKQAIQEGFILDVISNYTTFQSYYQIQKTITEDPKFDTNKAQKALKAYAEHTEQTITTKAEIMLDHFIDNVYGKNRLNGHAKGMIVTQNIPMAIRYYKALNKHLKEKGNPFKILIAFSGSKKVDGIEYTESGMNGFEESKTKDAFDTDEYRLLVVANKYLTGFDQPKLSAMYVDKKLAGVQAVQTLSRLNRSAPKYGKKTEDLFVLDFYNTTSDIKAAFDRYYTATTLSEATDINVLHEIKDNLDSKGVYEAHEVIEYADLFFGNEPMEVLEPKIDIFADRFNDELNLADETKIEFKMQAKQFVKLYGRIAAIIPFNMVDWERLYWVLKPLIPKLNVQTTEDKALDELLESVNLNTYAIERTALGQKITLTDDEGELTPSNTNPLGVYDPETTEDILDKIVEEFNERWFENWHATPEEQRFKLVNLVKRIQEHQDFKYKYNNLEDEQARKMEFFNIVDQLVISDRRREVDFYKKYKSDKNFQMAFMHSLRMLVDQDVSERK</sequence>
<dbReference type="PROSITE" id="PS51192">
    <property type="entry name" value="HELICASE_ATP_BIND_1"/>
    <property type="match status" value="1"/>
</dbReference>
<dbReference type="Gene3D" id="3.90.1570.50">
    <property type="match status" value="1"/>
</dbReference>
<dbReference type="Pfam" id="PF18766">
    <property type="entry name" value="SWI2_SNF2"/>
    <property type="match status" value="1"/>
</dbReference>
<dbReference type="PANTHER" id="PTHR42927">
    <property type="entry name" value="HELICASE SUPERFAMILY 1 AND 2 DOMAIN-CONTAINING PROTEIN"/>
    <property type="match status" value="1"/>
</dbReference>
<gene>
    <name evidence="3" type="ORF">J3492_05270</name>
</gene>